<name>A0A1Y2EDK6_9PEZI</name>
<dbReference type="Proteomes" id="UP000193689">
    <property type="component" value="Unassembled WGS sequence"/>
</dbReference>
<gene>
    <name evidence="3" type="ORF">BCR38DRAFT_89643</name>
</gene>
<comment type="caution">
    <text evidence="3">The sequence shown here is derived from an EMBL/GenBank/DDBJ whole genome shotgun (WGS) entry which is preliminary data.</text>
</comment>
<keyword evidence="4" id="KW-1185">Reference proteome</keyword>
<dbReference type="InParanoid" id="A0A1Y2EDK6"/>
<organism evidence="3 4">
    <name type="scientific">Pseudomassariella vexata</name>
    <dbReference type="NCBI Taxonomy" id="1141098"/>
    <lineage>
        <taxon>Eukaryota</taxon>
        <taxon>Fungi</taxon>
        <taxon>Dikarya</taxon>
        <taxon>Ascomycota</taxon>
        <taxon>Pezizomycotina</taxon>
        <taxon>Sordariomycetes</taxon>
        <taxon>Xylariomycetidae</taxon>
        <taxon>Amphisphaeriales</taxon>
        <taxon>Pseudomassariaceae</taxon>
        <taxon>Pseudomassariella</taxon>
    </lineage>
</organism>
<keyword evidence="2" id="KW-0812">Transmembrane</keyword>
<dbReference type="RefSeq" id="XP_040719602.1">
    <property type="nucleotide sequence ID" value="XM_040865740.1"/>
</dbReference>
<evidence type="ECO:0000313" key="3">
    <source>
        <dbReference type="EMBL" id="ORY69652.1"/>
    </source>
</evidence>
<dbReference type="OrthoDB" id="3922785at2759"/>
<proteinExistence type="predicted"/>
<dbReference type="GeneID" id="63781952"/>
<feature type="region of interest" description="Disordered" evidence="1">
    <location>
        <begin position="494"/>
        <end position="528"/>
    </location>
</feature>
<feature type="transmembrane region" description="Helical" evidence="2">
    <location>
        <begin position="458"/>
        <end position="480"/>
    </location>
</feature>
<protein>
    <submittedName>
        <fullName evidence="3">Uncharacterized protein</fullName>
    </submittedName>
</protein>
<evidence type="ECO:0000256" key="1">
    <source>
        <dbReference type="SAM" id="MobiDB-lite"/>
    </source>
</evidence>
<reference evidence="3 4" key="1">
    <citation type="submission" date="2016-07" db="EMBL/GenBank/DDBJ databases">
        <title>Pervasive Adenine N6-methylation of Active Genes in Fungi.</title>
        <authorList>
            <consortium name="DOE Joint Genome Institute"/>
            <person name="Mondo S.J."/>
            <person name="Dannebaum R.O."/>
            <person name="Kuo R.C."/>
            <person name="Labutti K."/>
            <person name="Haridas S."/>
            <person name="Kuo A."/>
            <person name="Salamov A."/>
            <person name="Ahrendt S.R."/>
            <person name="Lipzen A."/>
            <person name="Sullivan W."/>
            <person name="Andreopoulos W.B."/>
            <person name="Clum A."/>
            <person name="Lindquist E."/>
            <person name="Daum C."/>
            <person name="Ramamoorthy G.K."/>
            <person name="Gryganskyi A."/>
            <person name="Culley D."/>
            <person name="Magnuson J.K."/>
            <person name="James T.Y."/>
            <person name="O'Malley M.A."/>
            <person name="Stajich J.E."/>
            <person name="Spatafora J.W."/>
            <person name="Visel A."/>
            <person name="Grigoriev I.V."/>
        </authorList>
    </citation>
    <scope>NUCLEOTIDE SEQUENCE [LARGE SCALE GENOMIC DNA]</scope>
    <source>
        <strain evidence="3 4">CBS 129021</strain>
    </source>
</reference>
<dbReference type="EMBL" id="MCFJ01000002">
    <property type="protein sequence ID" value="ORY69652.1"/>
    <property type="molecule type" value="Genomic_DNA"/>
</dbReference>
<dbReference type="AlphaFoldDB" id="A0A1Y2EDK6"/>
<keyword evidence="2" id="KW-1133">Transmembrane helix</keyword>
<evidence type="ECO:0000256" key="2">
    <source>
        <dbReference type="SAM" id="Phobius"/>
    </source>
</evidence>
<evidence type="ECO:0000313" key="4">
    <source>
        <dbReference type="Proteomes" id="UP000193689"/>
    </source>
</evidence>
<sequence length="528" mass="58546">MSEAPTAAHPLLHRVGRRHGKYDFGRYERLVGQQVSIGAGMIGKVSVDCCFLFKKSQWGVLTEQQNPAGVVYLDLAFHQPNDCRLESATVTVTLDDDDKDLVRQFSGGTSPVTKMENPVRISYFGPRQLNGQPRQQLKLVRHRATPYVEAGGIVGIGNMGRDSEKAFIQESRWIFNSHIGPDRSKKNSWAYRVLQWELAENKLEKQATHNNKFHTAFAFEHGGQPFFMKVEVDGKLKRRLWPYKFGSKDSATTLVNFGGRDKFRKPLDELAMGLPLAMEEENNPPREVPNRESATFHYGTMKAERLAIAATNSSTNRSLLGQQGIPTAQSRPILNQAPSTLGQVLGETESDDPTAPTISNLVNAFTSSTQPSRPRLRHTPISNRVPASQSRQLDLLDTTSTTCNSQLETDAASITVVGSEPESLETTDETILARLENTQKQVSKQQIDLEKLIDILDVYGILTIIKLIIGLMNVCGVSLLSDKLSDKDSHSLQTEECCKSETDEPSVIFDGNKEAQTSPTAKPEEVAH</sequence>
<accession>A0A1Y2EDK6</accession>
<keyword evidence="2" id="KW-0472">Membrane</keyword>